<evidence type="ECO:0000256" key="3">
    <source>
        <dbReference type="SAM" id="MobiDB-lite"/>
    </source>
</evidence>
<dbReference type="InterPro" id="IPR036291">
    <property type="entry name" value="NAD(P)-bd_dom_sf"/>
</dbReference>
<sequence>MAEINRHDARLMAARHETSSHGRSPRNDPLMNKDNQTFSVFLTGASGFIGTQILRQLLGLRHVKWVTSLVRGEVDEAARYRTIDTAVTALCYEVLEAASVGSTVELLLLASRLPYMIFLYITGGRPRSSLEEPDVMKKLSVADAIPYSQTKLVAEAVARRAAQSNLSETGRLAVLNPGWVTGTPDEGVSNTGDYIWRLVATCIKIGAYNTRDADGWLFVSDVTTTAAAIIDAALGKNVEKNATKCPADRITWRDIWSILESLGYRLQGKSTAEWLALVRADMGVEKETHPLWPLAHMIEGFQNDRRMAKFSLGMRVCTPLRLKRAVAKSAEYPVRVGFLPSSPGVR</sequence>
<feature type="region of interest" description="Disordered" evidence="3">
    <location>
        <begin position="13"/>
        <end position="32"/>
    </location>
</feature>
<dbReference type="Gene3D" id="3.40.50.720">
    <property type="entry name" value="NAD(P)-binding Rossmann-like Domain"/>
    <property type="match status" value="2"/>
</dbReference>
<dbReference type="STRING" id="41067.A0A2I2FMW0"/>
<evidence type="ECO:0000313" key="5">
    <source>
        <dbReference type="EMBL" id="PLB41966.1"/>
    </source>
</evidence>
<evidence type="ECO:0000313" key="6">
    <source>
        <dbReference type="Proteomes" id="UP000234585"/>
    </source>
</evidence>
<dbReference type="OrthoDB" id="416786at2759"/>
<dbReference type="EMBL" id="KZ559119">
    <property type="protein sequence ID" value="PLB41966.1"/>
    <property type="molecule type" value="Genomic_DNA"/>
</dbReference>
<gene>
    <name evidence="5" type="ORF">BDW47DRAFT_122408</name>
</gene>
<evidence type="ECO:0000256" key="1">
    <source>
        <dbReference type="ARBA" id="ARBA00022450"/>
    </source>
</evidence>
<protein>
    <recommendedName>
        <fullName evidence="4">Thioester reductase (TE) domain-containing protein</fullName>
    </recommendedName>
</protein>
<dbReference type="GeneID" id="36522992"/>
<dbReference type="RefSeq" id="XP_024675978.1">
    <property type="nucleotide sequence ID" value="XM_024815832.1"/>
</dbReference>
<organism evidence="5 6">
    <name type="scientific">Aspergillus candidus</name>
    <dbReference type="NCBI Taxonomy" id="41067"/>
    <lineage>
        <taxon>Eukaryota</taxon>
        <taxon>Fungi</taxon>
        <taxon>Dikarya</taxon>
        <taxon>Ascomycota</taxon>
        <taxon>Pezizomycotina</taxon>
        <taxon>Eurotiomycetes</taxon>
        <taxon>Eurotiomycetidae</taxon>
        <taxon>Eurotiales</taxon>
        <taxon>Aspergillaceae</taxon>
        <taxon>Aspergillus</taxon>
        <taxon>Aspergillus subgen. Circumdati</taxon>
    </lineage>
</organism>
<keyword evidence="1" id="KW-0596">Phosphopantetheine</keyword>
<dbReference type="AlphaFoldDB" id="A0A2I2FMW0"/>
<keyword evidence="6" id="KW-1185">Reference proteome</keyword>
<accession>A0A2I2FMW0</accession>
<feature type="domain" description="Thioester reductase (TE)" evidence="4">
    <location>
        <begin position="92"/>
        <end position="214"/>
    </location>
</feature>
<reference evidence="5 6" key="1">
    <citation type="submission" date="2017-12" db="EMBL/GenBank/DDBJ databases">
        <authorList>
            <consortium name="DOE Joint Genome Institute"/>
            <person name="Haridas S."/>
            <person name="Kjaerbolling I."/>
            <person name="Vesth T.C."/>
            <person name="Frisvad J.C."/>
            <person name="Nybo J.L."/>
            <person name="Theobald S."/>
            <person name="Kuo A."/>
            <person name="Bowyer P."/>
            <person name="Matsuda Y."/>
            <person name="Mondo S."/>
            <person name="Lyhne E.K."/>
            <person name="Kogle M.E."/>
            <person name="Clum A."/>
            <person name="Lipzen A."/>
            <person name="Salamov A."/>
            <person name="Ngan C.Y."/>
            <person name="Daum C."/>
            <person name="Chiniquy J."/>
            <person name="Barry K."/>
            <person name="LaButti K."/>
            <person name="Simmons B.A."/>
            <person name="Magnuson J.K."/>
            <person name="Mortensen U.H."/>
            <person name="Larsen T.O."/>
            <person name="Grigoriev I.V."/>
            <person name="Baker S.E."/>
            <person name="Andersen M.R."/>
            <person name="Nordberg H.P."/>
            <person name="Cantor M.N."/>
            <person name="Hua S.X."/>
        </authorList>
    </citation>
    <scope>NUCLEOTIDE SEQUENCE [LARGE SCALE GENOMIC DNA]</scope>
    <source>
        <strain evidence="5 6">CBS 102.13</strain>
    </source>
</reference>
<evidence type="ECO:0000259" key="4">
    <source>
        <dbReference type="Pfam" id="PF07993"/>
    </source>
</evidence>
<dbReference type="PANTHER" id="PTHR44845:SF4">
    <property type="entry name" value="NONRIBOSOMAL PEPTIDE SYNTHASE INPA"/>
    <property type="match status" value="1"/>
</dbReference>
<dbReference type="InterPro" id="IPR013120">
    <property type="entry name" value="FAR_NAD-bd"/>
</dbReference>
<feature type="domain" description="Thioester reductase (TE)" evidence="4">
    <location>
        <begin position="42"/>
        <end position="91"/>
    </location>
</feature>
<dbReference type="Proteomes" id="UP000234585">
    <property type="component" value="Unassembled WGS sequence"/>
</dbReference>
<dbReference type="SUPFAM" id="SSF51735">
    <property type="entry name" value="NAD(P)-binding Rossmann-fold domains"/>
    <property type="match status" value="1"/>
</dbReference>
<evidence type="ECO:0000256" key="2">
    <source>
        <dbReference type="ARBA" id="ARBA00022553"/>
    </source>
</evidence>
<dbReference type="PANTHER" id="PTHR44845">
    <property type="entry name" value="CARRIER DOMAIN-CONTAINING PROTEIN"/>
    <property type="match status" value="1"/>
</dbReference>
<keyword evidence="2" id="KW-0597">Phosphoprotein</keyword>
<proteinExistence type="predicted"/>
<dbReference type="Pfam" id="PF07993">
    <property type="entry name" value="NAD_binding_4"/>
    <property type="match status" value="2"/>
</dbReference>
<name>A0A2I2FMW0_ASPCN</name>